<dbReference type="InterPro" id="IPR012667">
    <property type="entry name" value="CbtB_put"/>
</dbReference>
<gene>
    <name evidence="2" type="ORF">OPDIPICF_04261</name>
</gene>
<keyword evidence="1" id="KW-1133">Transmembrane helix</keyword>
<keyword evidence="1" id="KW-0472">Membrane</keyword>
<organism evidence="2 3">
    <name type="scientific">BD1-7 clade bacterium</name>
    <dbReference type="NCBI Taxonomy" id="2029982"/>
    <lineage>
        <taxon>Bacteria</taxon>
        <taxon>Pseudomonadati</taxon>
        <taxon>Pseudomonadota</taxon>
        <taxon>Gammaproteobacteria</taxon>
        <taxon>Cellvibrionales</taxon>
        <taxon>Spongiibacteraceae</taxon>
        <taxon>BD1-7 clade</taxon>
    </lineage>
</organism>
<evidence type="ECO:0008006" key="4">
    <source>
        <dbReference type="Google" id="ProtNLM"/>
    </source>
</evidence>
<evidence type="ECO:0000313" key="2">
    <source>
        <dbReference type="EMBL" id="CAA0099270.1"/>
    </source>
</evidence>
<evidence type="ECO:0000256" key="1">
    <source>
        <dbReference type="SAM" id="Phobius"/>
    </source>
</evidence>
<dbReference type="NCBIfam" id="TIGR02459">
    <property type="entry name" value="CbtB"/>
    <property type="match status" value="1"/>
</dbReference>
<keyword evidence="3" id="KW-1185">Reference proteome</keyword>
<name>A0A5S9P7B0_9GAMM</name>
<feature type="transmembrane region" description="Helical" evidence="1">
    <location>
        <begin position="18"/>
        <end position="38"/>
    </location>
</feature>
<dbReference type="Pfam" id="PF09489">
    <property type="entry name" value="CbtB"/>
    <property type="match status" value="1"/>
</dbReference>
<sequence>MSSADINVKVGVNTSSSLLQTAAAMAFGLAILFAVGFAPMSAAHNAAHDTRHTLAFPCH</sequence>
<keyword evidence="1" id="KW-0812">Transmembrane</keyword>
<dbReference type="AlphaFoldDB" id="A0A5S9P7B0"/>
<protein>
    <recommendedName>
        <fullName evidence="4">Cobalt transporter subunit CbtB</fullName>
    </recommendedName>
</protein>
<dbReference type="EMBL" id="CACSIO010000005">
    <property type="protein sequence ID" value="CAA0099270.1"/>
    <property type="molecule type" value="Genomic_DNA"/>
</dbReference>
<evidence type="ECO:0000313" key="3">
    <source>
        <dbReference type="Proteomes" id="UP000441399"/>
    </source>
</evidence>
<reference evidence="2 3" key="1">
    <citation type="submission" date="2019-11" db="EMBL/GenBank/DDBJ databases">
        <authorList>
            <person name="Holert J."/>
        </authorList>
    </citation>
    <scope>NUCLEOTIDE SEQUENCE [LARGE SCALE GENOMIC DNA]</scope>
    <source>
        <strain evidence="2">SB11_3</strain>
    </source>
</reference>
<dbReference type="Proteomes" id="UP000441399">
    <property type="component" value="Unassembled WGS sequence"/>
</dbReference>
<dbReference type="OrthoDB" id="9813304at2"/>
<proteinExistence type="predicted"/>
<accession>A0A5S9P7B0</accession>